<feature type="domain" description="Sushi" evidence="7">
    <location>
        <begin position="88"/>
        <end position="152"/>
    </location>
</feature>
<gene>
    <name evidence="9" type="primary">LOC109483041</name>
</gene>
<sequence length="230" mass="24095">MLPHISAADPVHGGWSDWVDSACSVTCGGGTLTRTRTCDNPAPAFGGDECLFEDGTTRGLSESKTVACNEDACPTGMPTIMPTGSSCRPCENPPPVPATYETSTCAGQTNIPFGTICVFSCPVGYSGPPEAERRMYCENSNWRWSVNTPCTADPVHGGWSDWVDSACSVTCGGGTLTRTRTCDNPAPAHMGDQCLFEDNATRGLSESKTVACNEDACPTGMPTIMPTGSS</sequence>
<keyword evidence="2" id="KW-0964">Secreted</keyword>
<evidence type="ECO:0000256" key="4">
    <source>
        <dbReference type="ARBA" id="ARBA00022737"/>
    </source>
</evidence>
<dbReference type="SMART" id="SM00209">
    <property type="entry name" value="TSP1"/>
    <property type="match status" value="2"/>
</dbReference>
<dbReference type="OrthoDB" id="5973910at2759"/>
<dbReference type="InterPro" id="IPR000436">
    <property type="entry name" value="Sushi_SCR_CCP_dom"/>
</dbReference>
<evidence type="ECO:0000256" key="3">
    <source>
        <dbReference type="ARBA" id="ARBA00022729"/>
    </source>
</evidence>
<keyword evidence="6" id="KW-0768">Sushi</keyword>
<comment type="caution">
    <text evidence="6">Lacks conserved residue(s) required for the propagation of feature annotation.</text>
</comment>
<dbReference type="InterPro" id="IPR036383">
    <property type="entry name" value="TSP1_rpt_sf"/>
</dbReference>
<dbReference type="InterPro" id="IPR000884">
    <property type="entry name" value="TSP1_rpt"/>
</dbReference>
<keyword evidence="4" id="KW-0677">Repeat</keyword>
<dbReference type="GeneID" id="109483041"/>
<dbReference type="PROSITE" id="PS50092">
    <property type="entry name" value="TSP1"/>
    <property type="match status" value="2"/>
</dbReference>
<evidence type="ECO:0000313" key="9">
    <source>
        <dbReference type="RefSeq" id="XP_019641557.1"/>
    </source>
</evidence>
<dbReference type="KEGG" id="bbel:109483041"/>
<proteinExistence type="predicted"/>
<evidence type="ECO:0000256" key="1">
    <source>
        <dbReference type="ARBA" id="ARBA00004613"/>
    </source>
</evidence>
<dbReference type="AlphaFoldDB" id="A0A6P5AE61"/>
<name>A0A6P5AE61_BRABE</name>
<evidence type="ECO:0000256" key="5">
    <source>
        <dbReference type="ARBA" id="ARBA00023157"/>
    </source>
</evidence>
<dbReference type="PROSITE" id="PS50923">
    <property type="entry name" value="SUSHI"/>
    <property type="match status" value="1"/>
</dbReference>
<dbReference type="PANTHER" id="PTHR22906">
    <property type="entry name" value="PROPERDIN"/>
    <property type="match status" value="1"/>
</dbReference>
<dbReference type="Proteomes" id="UP000515135">
    <property type="component" value="Unplaced"/>
</dbReference>
<organism evidence="8 9">
    <name type="scientific">Branchiostoma belcheri</name>
    <name type="common">Amphioxus</name>
    <dbReference type="NCBI Taxonomy" id="7741"/>
    <lineage>
        <taxon>Eukaryota</taxon>
        <taxon>Metazoa</taxon>
        <taxon>Chordata</taxon>
        <taxon>Cephalochordata</taxon>
        <taxon>Leptocardii</taxon>
        <taxon>Amphioxiformes</taxon>
        <taxon>Branchiostomatidae</taxon>
        <taxon>Branchiostoma</taxon>
    </lineage>
</organism>
<accession>A0A6P5AE61</accession>
<evidence type="ECO:0000256" key="6">
    <source>
        <dbReference type="PROSITE-ProRule" id="PRU00302"/>
    </source>
</evidence>
<comment type="subcellular location">
    <subcellularLocation>
        <location evidence="1">Secreted</location>
    </subcellularLocation>
</comment>
<evidence type="ECO:0000256" key="2">
    <source>
        <dbReference type="ARBA" id="ARBA00022525"/>
    </source>
</evidence>
<keyword evidence="3" id="KW-0732">Signal</keyword>
<keyword evidence="5" id="KW-1015">Disulfide bond</keyword>
<keyword evidence="8" id="KW-1185">Reference proteome</keyword>
<evidence type="ECO:0000259" key="7">
    <source>
        <dbReference type="PROSITE" id="PS50923"/>
    </source>
</evidence>
<reference evidence="9" key="1">
    <citation type="submission" date="2025-08" db="UniProtKB">
        <authorList>
            <consortium name="RefSeq"/>
        </authorList>
    </citation>
    <scope>IDENTIFICATION</scope>
    <source>
        <tissue evidence="9">Gonad</tissue>
    </source>
</reference>
<dbReference type="InterPro" id="IPR052065">
    <property type="entry name" value="Compl_asym_regulator"/>
</dbReference>
<protein>
    <submittedName>
        <fullName evidence="9">Coadhesin-like</fullName>
    </submittedName>
</protein>
<dbReference type="SUPFAM" id="SSF82895">
    <property type="entry name" value="TSP-1 type 1 repeat"/>
    <property type="match status" value="2"/>
</dbReference>
<dbReference type="Pfam" id="PF00090">
    <property type="entry name" value="TSP_1"/>
    <property type="match status" value="2"/>
</dbReference>
<dbReference type="RefSeq" id="XP_019641557.1">
    <property type="nucleotide sequence ID" value="XM_019785998.1"/>
</dbReference>
<dbReference type="PANTHER" id="PTHR22906:SF43">
    <property type="entry name" value="PROPERDIN"/>
    <property type="match status" value="1"/>
</dbReference>
<evidence type="ECO:0000313" key="8">
    <source>
        <dbReference type="Proteomes" id="UP000515135"/>
    </source>
</evidence>
<dbReference type="Gene3D" id="2.20.100.10">
    <property type="entry name" value="Thrombospondin type-1 (TSP1) repeat"/>
    <property type="match status" value="2"/>
</dbReference>